<accession>A0A2N1NVE0</accession>
<evidence type="ECO:0000313" key="3">
    <source>
        <dbReference type="Proteomes" id="UP000233469"/>
    </source>
</evidence>
<evidence type="ECO:0000256" key="1">
    <source>
        <dbReference type="SAM" id="MobiDB-lite"/>
    </source>
</evidence>
<sequence length="199" mass="23190">MKGKKPIFIDLVDENNEGNDDMIQQNERNNDQSTQQNERNNDSNESALQMQVEELTRLLKTVMKGKQKDPPEEDDQTKEDENQEVVDKNQEEVDKIRKTKKRIKIKIKEVNIPGWISVKCKWFFLKYQAVILNLNNGIRRVFFGCDISSTSKFPRHEFSVCSSDDLVSICSDDLWLVVVLFCLQFFYTALSATTRECII</sequence>
<feature type="compositionally biased region" description="Acidic residues" evidence="1">
    <location>
        <begin position="11"/>
        <end position="20"/>
    </location>
</feature>
<organism evidence="2 3">
    <name type="scientific">Rhizophagus irregularis</name>
    <dbReference type="NCBI Taxonomy" id="588596"/>
    <lineage>
        <taxon>Eukaryota</taxon>
        <taxon>Fungi</taxon>
        <taxon>Fungi incertae sedis</taxon>
        <taxon>Mucoromycota</taxon>
        <taxon>Glomeromycotina</taxon>
        <taxon>Glomeromycetes</taxon>
        <taxon>Glomerales</taxon>
        <taxon>Glomeraceae</taxon>
        <taxon>Rhizophagus</taxon>
    </lineage>
</organism>
<dbReference type="AlphaFoldDB" id="A0A2N1NVE0"/>
<dbReference type="Proteomes" id="UP000233469">
    <property type="component" value="Unassembled WGS sequence"/>
</dbReference>
<dbReference type="VEuPathDB" id="FungiDB:FUN_009818"/>
<feature type="compositionally biased region" description="Acidic residues" evidence="1">
    <location>
        <begin position="71"/>
        <end position="84"/>
    </location>
</feature>
<name>A0A2N1NVE0_9GLOM</name>
<dbReference type="VEuPathDB" id="FungiDB:RhiirA1_402379"/>
<dbReference type="EMBL" id="LLXL01000107">
    <property type="protein sequence ID" value="PKK77858.1"/>
    <property type="molecule type" value="Genomic_DNA"/>
</dbReference>
<evidence type="ECO:0000313" key="2">
    <source>
        <dbReference type="EMBL" id="PKK77858.1"/>
    </source>
</evidence>
<feature type="region of interest" description="Disordered" evidence="1">
    <location>
        <begin position="63"/>
        <end position="90"/>
    </location>
</feature>
<reference evidence="2 3" key="1">
    <citation type="submission" date="2016-04" db="EMBL/GenBank/DDBJ databases">
        <title>Genome analyses suggest a sexual origin of heterokaryosis in a supposedly ancient asexual fungus.</title>
        <authorList>
            <person name="Ropars J."/>
            <person name="Sedzielewska K."/>
            <person name="Noel J."/>
            <person name="Charron P."/>
            <person name="Farinelli L."/>
            <person name="Marton T."/>
            <person name="Kruger M."/>
            <person name="Pelin A."/>
            <person name="Brachmann A."/>
            <person name="Corradi N."/>
        </authorList>
    </citation>
    <scope>NUCLEOTIDE SEQUENCE [LARGE SCALE GENOMIC DNA]</scope>
    <source>
        <strain evidence="2 3">C2</strain>
    </source>
</reference>
<proteinExistence type="predicted"/>
<comment type="caution">
    <text evidence="2">The sequence shown here is derived from an EMBL/GenBank/DDBJ whole genome shotgun (WGS) entry which is preliminary data.</text>
</comment>
<gene>
    <name evidence="2" type="ORF">RhiirC2_861639</name>
</gene>
<feature type="region of interest" description="Disordered" evidence="1">
    <location>
        <begin position="1"/>
        <end position="49"/>
    </location>
</feature>
<feature type="compositionally biased region" description="Polar residues" evidence="1">
    <location>
        <begin position="22"/>
        <end position="49"/>
    </location>
</feature>
<protein>
    <submittedName>
        <fullName evidence="2">Uncharacterized protein</fullName>
    </submittedName>
</protein>
<reference evidence="2 3" key="2">
    <citation type="submission" date="2017-10" db="EMBL/GenBank/DDBJ databases">
        <title>Extensive intraspecific genome diversity in a model arbuscular mycorrhizal fungus.</title>
        <authorList>
            <person name="Chen E.C.H."/>
            <person name="Morin E."/>
            <person name="Baudet D."/>
            <person name="Noel J."/>
            <person name="Ndikumana S."/>
            <person name="Charron P."/>
            <person name="St-Onge C."/>
            <person name="Giorgi J."/>
            <person name="Grigoriev I.V."/>
            <person name="Roux C."/>
            <person name="Martin F.M."/>
            <person name="Corradi N."/>
        </authorList>
    </citation>
    <scope>NUCLEOTIDE SEQUENCE [LARGE SCALE GENOMIC DNA]</scope>
    <source>
        <strain evidence="2 3">C2</strain>
    </source>
</reference>